<feature type="domain" description="MOSC" evidence="1">
    <location>
        <begin position="26"/>
        <end position="160"/>
    </location>
</feature>
<name>A0A6L6VHF6_AGRVI</name>
<dbReference type="PANTHER" id="PTHR30212:SF2">
    <property type="entry name" value="PROTEIN YIIM"/>
    <property type="match status" value="1"/>
</dbReference>
<dbReference type="RefSeq" id="WP_156615867.1">
    <property type="nucleotide sequence ID" value="NZ_WPHR01000023.1"/>
</dbReference>
<dbReference type="InterPro" id="IPR011037">
    <property type="entry name" value="Pyrv_Knase-like_insert_dom_sf"/>
</dbReference>
<dbReference type="Pfam" id="PF03473">
    <property type="entry name" value="MOSC"/>
    <property type="match status" value="1"/>
</dbReference>
<comment type="caution">
    <text evidence="2">The sequence shown here is derived from an EMBL/GenBank/DDBJ whole genome shotgun (WGS) entry which is preliminary data.</text>
</comment>
<dbReference type="SUPFAM" id="SSF50800">
    <property type="entry name" value="PK beta-barrel domain-like"/>
    <property type="match status" value="1"/>
</dbReference>
<accession>A0A6L6VHF6</accession>
<sequence>MKILSVCLGQPQTLPGKSYRTGIFKSARIGPVMVDEHGLVGDAVLNRKYHGGPDQAIYLEGALTLQWWEAQLNRQITPGLFGENLVIDGLDNRDLAVGDRLSIGDVLLEVTAPRTPCATFSARMEDSGFVKRYTKAARPGAYCRVLQSGLVEAGMIAEWTASEGDRLMLAQMIGKSFKSLDPQQRARYLTFPIAARIRAEITATP</sequence>
<dbReference type="AlphaFoldDB" id="A0A6L6VHF6"/>
<gene>
    <name evidence="2" type="ORF">GOZ90_20345</name>
</gene>
<dbReference type="Proteomes" id="UP000477951">
    <property type="component" value="Unassembled WGS sequence"/>
</dbReference>
<evidence type="ECO:0000259" key="1">
    <source>
        <dbReference type="PROSITE" id="PS51340"/>
    </source>
</evidence>
<dbReference type="GO" id="GO:0030151">
    <property type="term" value="F:molybdenum ion binding"/>
    <property type="evidence" value="ECO:0007669"/>
    <property type="project" value="InterPro"/>
</dbReference>
<evidence type="ECO:0000313" key="2">
    <source>
        <dbReference type="EMBL" id="MUZ75044.1"/>
    </source>
</evidence>
<organism evidence="2 3">
    <name type="scientific">Agrobacterium vitis</name>
    <name type="common">Rhizobium vitis</name>
    <dbReference type="NCBI Taxonomy" id="373"/>
    <lineage>
        <taxon>Bacteria</taxon>
        <taxon>Pseudomonadati</taxon>
        <taxon>Pseudomonadota</taxon>
        <taxon>Alphaproteobacteria</taxon>
        <taxon>Hyphomicrobiales</taxon>
        <taxon>Rhizobiaceae</taxon>
        <taxon>Rhizobium/Agrobacterium group</taxon>
        <taxon>Agrobacterium</taxon>
    </lineage>
</organism>
<reference evidence="2 3" key="1">
    <citation type="submission" date="2019-12" db="EMBL/GenBank/DDBJ databases">
        <title>Whole-genome sequencing of Allorhizobium vitis.</title>
        <authorList>
            <person name="Gan H.M."/>
            <person name="Szegedi E."/>
            <person name="Burr T."/>
            <person name="Savka M.A."/>
        </authorList>
    </citation>
    <scope>NUCLEOTIDE SEQUENCE [LARGE SCALE GENOMIC DNA]</scope>
    <source>
        <strain evidence="2 3">CG516</strain>
    </source>
</reference>
<dbReference type="PROSITE" id="PS51340">
    <property type="entry name" value="MOSC"/>
    <property type="match status" value="1"/>
</dbReference>
<dbReference type="EMBL" id="WPHR01000023">
    <property type="protein sequence ID" value="MUZ75044.1"/>
    <property type="molecule type" value="Genomic_DNA"/>
</dbReference>
<evidence type="ECO:0000313" key="3">
    <source>
        <dbReference type="Proteomes" id="UP000477951"/>
    </source>
</evidence>
<dbReference type="InterPro" id="IPR052353">
    <property type="entry name" value="Benzoxazolinone_Detox_Enz"/>
</dbReference>
<dbReference type="Gene3D" id="2.40.33.20">
    <property type="entry name" value="PK beta-barrel domain-like"/>
    <property type="match status" value="1"/>
</dbReference>
<proteinExistence type="predicted"/>
<dbReference type="PANTHER" id="PTHR30212">
    <property type="entry name" value="PROTEIN YIIM"/>
    <property type="match status" value="1"/>
</dbReference>
<protein>
    <submittedName>
        <fullName evidence="2">MOSC domain-containing protein</fullName>
    </submittedName>
</protein>
<dbReference type="GO" id="GO:0030170">
    <property type="term" value="F:pyridoxal phosphate binding"/>
    <property type="evidence" value="ECO:0007669"/>
    <property type="project" value="InterPro"/>
</dbReference>
<dbReference type="InterPro" id="IPR005302">
    <property type="entry name" value="MoCF_Sase_C"/>
</dbReference>
<dbReference type="GO" id="GO:0003824">
    <property type="term" value="F:catalytic activity"/>
    <property type="evidence" value="ECO:0007669"/>
    <property type="project" value="InterPro"/>
</dbReference>